<evidence type="ECO:0000313" key="1">
    <source>
        <dbReference type="EMBL" id="SHN18476.1"/>
    </source>
</evidence>
<name>A0A1M7PME3_9BACT</name>
<dbReference type="RefSeq" id="WP_073095471.1">
    <property type="nucleotide sequence ID" value="NZ_FRCY01000009.1"/>
</dbReference>
<dbReference type="STRING" id="388280.SAMN04488057_109167"/>
<evidence type="ECO:0008006" key="3">
    <source>
        <dbReference type="Google" id="ProtNLM"/>
    </source>
</evidence>
<gene>
    <name evidence="1" type="ORF">SAMN04488057_109167</name>
</gene>
<dbReference type="Proteomes" id="UP000184513">
    <property type="component" value="Unassembled WGS sequence"/>
</dbReference>
<organism evidence="1 2">
    <name type="scientific">Cyclobacterium lianum</name>
    <dbReference type="NCBI Taxonomy" id="388280"/>
    <lineage>
        <taxon>Bacteria</taxon>
        <taxon>Pseudomonadati</taxon>
        <taxon>Bacteroidota</taxon>
        <taxon>Cytophagia</taxon>
        <taxon>Cytophagales</taxon>
        <taxon>Cyclobacteriaceae</taxon>
        <taxon>Cyclobacterium</taxon>
    </lineage>
</organism>
<dbReference type="EMBL" id="FRCY01000009">
    <property type="protein sequence ID" value="SHN18476.1"/>
    <property type="molecule type" value="Genomic_DNA"/>
</dbReference>
<protein>
    <recommendedName>
        <fullName evidence="3">Natural product</fullName>
    </recommendedName>
</protein>
<dbReference type="AlphaFoldDB" id="A0A1M7PME3"/>
<keyword evidence="2" id="KW-1185">Reference proteome</keyword>
<sequence length="69" mass="7593">MKKLNLGKLKLVSDEVLRKDQLATIYGGSGTDPSDYCTSLFVVRSCNTMNQGSQTGWNYGWAEGNCNNN</sequence>
<proteinExistence type="predicted"/>
<evidence type="ECO:0000313" key="2">
    <source>
        <dbReference type="Proteomes" id="UP000184513"/>
    </source>
</evidence>
<dbReference type="OrthoDB" id="9944836at2"/>
<reference evidence="1 2" key="1">
    <citation type="submission" date="2016-11" db="EMBL/GenBank/DDBJ databases">
        <authorList>
            <person name="Jaros S."/>
            <person name="Januszkiewicz K."/>
            <person name="Wedrychowicz H."/>
        </authorList>
    </citation>
    <scope>NUCLEOTIDE SEQUENCE [LARGE SCALE GENOMIC DNA]</scope>
    <source>
        <strain evidence="1 2">CGMCC 1.6102</strain>
    </source>
</reference>
<accession>A0A1M7PME3</accession>